<proteinExistence type="predicted"/>
<organism evidence="1 2">
    <name type="scientific">Sus scrofa</name>
    <name type="common">Pig</name>
    <dbReference type="NCBI Taxonomy" id="9823"/>
    <lineage>
        <taxon>Eukaryota</taxon>
        <taxon>Metazoa</taxon>
        <taxon>Chordata</taxon>
        <taxon>Craniata</taxon>
        <taxon>Vertebrata</taxon>
        <taxon>Euteleostomi</taxon>
        <taxon>Mammalia</taxon>
        <taxon>Eutheria</taxon>
        <taxon>Laurasiatheria</taxon>
        <taxon>Artiodactyla</taxon>
        <taxon>Suina</taxon>
        <taxon>Suidae</taxon>
        <taxon>Sus</taxon>
    </lineage>
</organism>
<dbReference type="GO" id="GO:0098609">
    <property type="term" value="P:cell-cell adhesion"/>
    <property type="evidence" value="ECO:0007669"/>
    <property type="project" value="InterPro"/>
</dbReference>
<evidence type="ECO:0000313" key="2">
    <source>
        <dbReference type="Proteomes" id="UP000694725"/>
    </source>
</evidence>
<sequence length="90" mass="10317">MLSSIVTDNSVLYRIITILDFILRLFQNSPLYQYLQDLGHTDFEICSSLSPKPEKCTETEGQPKPPARALPKVRRHTHLYDSILCSLLII</sequence>
<dbReference type="PANTHER" id="PTHR15989:SF5">
    <property type="entry name" value="VEZATIN"/>
    <property type="match status" value="1"/>
</dbReference>
<dbReference type="Proteomes" id="UP000694725">
    <property type="component" value="Unplaced"/>
</dbReference>
<accession>A0A8D1Y7A7</accession>
<evidence type="ECO:0000313" key="1">
    <source>
        <dbReference type="Ensembl" id="ENSSSCP00065016121.1"/>
    </source>
</evidence>
<name>A0A8D1Y7A7_PIG</name>
<dbReference type="Ensembl" id="ENSSSCT00065038196.1">
    <property type="protein sequence ID" value="ENSSSCP00065016121.1"/>
    <property type="gene ID" value="ENSSSCG00065028327.1"/>
</dbReference>
<dbReference type="PANTHER" id="PTHR15989">
    <property type="entry name" value="VEZATIN"/>
    <property type="match status" value="1"/>
</dbReference>
<dbReference type="AlphaFoldDB" id="A0A8D1Y7A7"/>
<dbReference type="InterPro" id="IPR026858">
    <property type="entry name" value="Vezatin"/>
</dbReference>
<protein>
    <submittedName>
        <fullName evidence="1">Uncharacterized protein</fullName>
    </submittedName>
</protein>
<reference evidence="1" key="1">
    <citation type="submission" date="2025-08" db="UniProtKB">
        <authorList>
            <consortium name="Ensembl"/>
        </authorList>
    </citation>
    <scope>IDENTIFICATION</scope>
</reference>